<organism evidence="2 3">
    <name type="scientific">Crenothrix polyspora</name>
    <dbReference type="NCBI Taxonomy" id="360316"/>
    <lineage>
        <taxon>Bacteria</taxon>
        <taxon>Pseudomonadati</taxon>
        <taxon>Pseudomonadota</taxon>
        <taxon>Gammaproteobacteria</taxon>
        <taxon>Methylococcales</taxon>
        <taxon>Crenotrichaceae</taxon>
        <taxon>Crenothrix</taxon>
    </lineage>
</organism>
<protein>
    <recommendedName>
        <fullName evidence="4">40-residue YVTN family beta-propeller repeat protein</fullName>
    </recommendedName>
</protein>
<keyword evidence="1" id="KW-0732">Signal</keyword>
<dbReference type="Gene3D" id="2.130.10.10">
    <property type="entry name" value="YVTN repeat-like/Quinoprotein amine dehydrogenase"/>
    <property type="match status" value="2"/>
</dbReference>
<feature type="chain" id="PRO_5013091289" description="40-residue YVTN family beta-propeller repeat protein" evidence="1">
    <location>
        <begin position="25"/>
        <end position="650"/>
    </location>
</feature>
<dbReference type="AlphaFoldDB" id="A0A1R4HJ53"/>
<dbReference type="Pfam" id="PF02239">
    <property type="entry name" value="Cytochrom_D1"/>
    <property type="match status" value="1"/>
</dbReference>
<proteinExistence type="predicted"/>
<evidence type="ECO:0000313" key="2">
    <source>
        <dbReference type="EMBL" id="SJM95910.1"/>
    </source>
</evidence>
<dbReference type="Proteomes" id="UP000195442">
    <property type="component" value="Unassembled WGS sequence"/>
</dbReference>
<evidence type="ECO:0008006" key="4">
    <source>
        <dbReference type="Google" id="ProtNLM"/>
    </source>
</evidence>
<dbReference type="InterPro" id="IPR011048">
    <property type="entry name" value="Haem_d1_sf"/>
</dbReference>
<sequence>MPLYSRTTTAWLVCFLCLPSFTMAASTKHKKQSQNQAPVDHIQQKGVSVNFKLATPTTAGTPTTPLRAGEEASIEFTLTDATTQKPIIGRKPRVWIAPNPEKKPTSDKQCRKIIGSYLQGSLGARPEIDLNAYYILALNQEANISVIDPLQGYGGSKLLALVELAAPGTDWVLDTPQKRLFVATPSNKQVAVVDTATWKVTASIEANSAADRLFLQPDGKKLWLTAEGAEQASLAVIDTDTLKVLATPETKMGGAMVGFSTDSRQAFVSQGSALSIFDTQTMAKRGDINLQTAATSLAYANLAQALYVVHGQEGYIEVVDGSKMAVIARLEAKPGMQSVHFSPDGRWAFAPNPKDNHVYVFDTADNSLAQTIDIEGGPDRVSFTGNFAYIHASKSEYVGLIPLSALNQKQKLSVLRFAAGQQPPEAADIGELNPLAPTPEGNAVIVANAAEKTIYYYAEGMNAPMGSFQNYLRHPKALLVVDRGVRETAPGVYASNVKLAHEGRYNVAFVLDTPRITHCFNATVTADPKQGKDTNQSATLIEPLSMEYKLTVGQPVRLRFKATDSTTKQPKIGLKDVGVMAMLAPGIWQQRLWAQSVEEGIYEVSFTPPKPGMYYTFVHCPSLGVALNRQPTLILQAHVATADSSSTMGK</sequence>
<keyword evidence="3" id="KW-1185">Reference proteome</keyword>
<name>A0A1R4HJ53_9GAMM</name>
<reference evidence="3" key="1">
    <citation type="submission" date="2017-02" db="EMBL/GenBank/DDBJ databases">
        <authorList>
            <person name="Daims H."/>
        </authorList>
    </citation>
    <scope>NUCLEOTIDE SEQUENCE [LARGE SCALE GENOMIC DNA]</scope>
</reference>
<dbReference type="PANTHER" id="PTHR47197:SF3">
    <property type="entry name" value="DIHYDRO-HEME D1 DEHYDROGENASE"/>
    <property type="match status" value="1"/>
</dbReference>
<feature type="signal peptide" evidence="1">
    <location>
        <begin position="1"/>
        <end position="24"/>
    </location>
</feature>
<dbReference type="InterPro" id="IPR014756">
    <property type="entry name" value="Ig_E-set"/>
</dbReference>
<accession>A0A1R4HJ53</accession>
<dbReference type="PANTHER" id="PTHR47197">
    <property type="entry name" value="PROTEIN NIRF"/>
    <property type="match status" value="1"/>
</dbReference>
<dbReference type="OrthoDB" id="5558583at2"/>
<dbReference type="EMBL" id="FUKJ01000445">
    <property type="protein sequence ID" value="SJM95910.1"/>
    <property type="molecule type" value="Genomic_DNA"/>
</dbReference>
<evidence type="ECO:0000256" key="1">
    <source>
        <dbReference type="SAM" id="SignalP"/>
    </source>
</evidence>
<dbReference type="InterPro" id="IPR051200">
    <property type="entry name" value="Host-pathogen_enzymatic-act"/>
</dbReference>
<dbReference type="SUPFAM" id="SSF51004">
    <property type="entry name" value="C-terminal (heme d1) domain of cytochrome cd1-nitrite reductase"/>
    <property type="match status" value="1"/>
</dbReference>
<evidence type="ECO:0000313" key="3">
    <source>
        <dbReference type="Proteomes" id="UP000195442"/>
    </source>
</evidence>
<gene>
    <name evidence="2" type="ORF">CRENPOLYSF2_790007</name>
</gene>
<dbReference type="InterPro" id="IPR015943">
    <property type="entry name" value="WD40/YVTN_repeat-like_dom_sf"/>
</dbReference>
<dbReference type="SUPFAM" id="SSF81296">
    <property type="entry name" value="E set domains"/>
    <property type="match status" value="1"/>
</dbReference>